<dbReference type="PANTHER" id="PTHR10985">
    <property type="entry name" value="BASIC HELIX-LOOP-HELIX TRANSCRIPTION FACTOR, HES-RELATED"/>
    <property type="match status" value="1"/>
</dbReference>
<dbReference type="Gene3D" id="6.10.250.980">
    <property type="match status" value="1"/>
</dbReference>
<dbReference type="CDD" id="cd11410">
    <property type="entry name" value="bHLH_O_HES"/>
    <property type="match status" value="1"/>
</dbReference>
<keyword evidence="9" id="KW-1185">Reference proteome</keyword>
<comment type="subcellular location">
    <subcellularLocation>
        <location evidence="1">Nucleus</location>
    </subcellularLocation>
</comment>
<evidence type="ECO:0000256" key="4">
    <source>
        <dbReference type="ARBA" id="ARBA00023242"/>
    </source>
</evidence>
<proteinExistence type="predicted"/>
<dbReference type="OrthoDB" id="6085656at2759"/>
<reference evidence="8" key="1">
    <citation type="submission" date="2021-10" db="EMBL/GenBank/DDBJ databases">
        <title>Tropical sea cucumber genome reveals ecological adaptation and Cuvierian tubules defense mechanism.</title>
        <authorList>
            <person name="Chen T."/>
        </authorList>
    </citation>
    <scope>NUCLEOTIDE SEQUENCE</scope>
    <source>
        <strain evidence="8">Nanhai2018</strain>
        <tissue evidence="8">Muscle</tissue>
    </source>
</reference>
<sequence length="462" mass="49394">MPLDKPRPKTPKRVMEKKRRARINDSLTELKNLVLQALNRNNPRHSKLEKADILEMTVKYLRGVHGRHVSGKASMTSDPGVSSQYRSGFAECMMEVKKFLDNSEAGSTLRLHLLDHLSRSCGVSHSLPSSAAGNGTCLSRSNCLSSSDVNMTHTLPVFRLPTTLTQATSHSAPSSSLAVDSVQSVQTMQINSPPTLPVMNIQLPTLPKVPAPTLSLPTPSIPLQTSPFPPPPPPLPRVQAKEKTPVREVTQDDKTSDVKTDDAAKASKLQGDTGGSSEATQPPSNAMPLVMGRTQGGDVAVVLPQSALPGGKFPTHLIPVYQPNLPNASNVVGAVTNTSPTGPFNAQSLPETTTASCTIPISSVASSPRAGTVAPVTWYTRPALLTTNIEQGQPVFAQQGTPVTITLPIQARIVQNIIPIQAAAISPITPGSSGNSLNHIPIRMANPNLQNIEENEFMWRPW</sequence>
<keyword evidence="2" id="KW-0805">Transcription regulation</keyword>
<evidence type="ECO:0000256" key="2">
    <source>
        <dbReference type="ARBA" id="ARBA00023015"/>
    </source>
</evidence>
<evidence type="ECO:0000256" key="1">
    <source>
        <dbReference type="ARBA" id="ARBA00004123"/>
    </source>
</evidence>
<dbReference type="SUPFAM" id="SSF47459">
    <property type="entry name" value="HLH, helix-loop-helix DNA-binding domain"/>
    <property type="match status" value="1"/>
</dbReference>
<dbReference type="InterPro" id="IPR036638">
    <property type="entry name" value="HLH_DNA-bd_sf"/>
</dbReference>
<dbReference type="GO" id="GO:0005634">
    <property type="term" value="C:nucleus"/>
    <property type="evidence" value="ECO:0007669"/>
    <property type="project" value="UniProtKB-SubCell"/>
</dbReference>
<dbReference type="GO" id="GO:0006355">
    <property type="term" value="P:regulation of DNA-templated transcription"/>
    <property type="evidence" value="ECO:0007669"/>
    <property type="project" value="InterPro"/>
</dbReference>
<comment type="caution">
    <text evidence="8">The sequence shown here is derived from an EMBL/GenBank/DDBJ whole genome shotgun (WGS) entry which is preliminary data.</text>
</comment>
<organism evidence="8 9">
    <name type="scientific">Holothuria leucospilota</name>
    <name type="common">Black long sea cucumber</name>
    <name type="synonym">Mertensiothuria leucospilota</name>
    <dbReference type="NCBI Taxonomy" id="206669"/>
    <lineage>
        <taxon>Eukaryota</taxon>
        <taxon>Metazoa</taxon>
        <taxon>Echinodermata</taxon>
        <taxon>Eleutherozoa</taxon>
        <taxon>Echinozoa</taxon>
        <taxon>Holothuroidea</taxon>
        <taxon>Aspidochirotacea</taxon>
        <taxon>Aspidochirotida</taxon>
        <taxon>Holothuriidae</taxon>
        <taxon>Holothuria</taxon>
    </lineage>
</organism>
<evidence type="ECO:0000256" key="5">
    <source>
        <dbReference type="SAM" id="MobiDB-lite"/>
    </source>
</evidence>
<dbReference type="Pfam" id="PF00010">
    <property type="entry name" value="HLH"/>
    <property type="match status" value="1"/>
</dbReference>
<dbReference type="PROSITE" id="PS51054">
    <property type="entry name" value="ORANGE"/>
    <property type="match status" value="1"/>
</dbReference>
<feature type="domain" description="BHLH" evidence="6">
    <location>
        <begin position="7"/>
        <end position="64"/>
    </location>
</feature>
<keyword evidence="3" id="KW-0804">Transcription</keyword>
<evidence type="ECO:0000259" key="6">
    <source>
        <dbReference type="PROSITE" id="PS50888"/>
    </source>
</evidence>
<feature type="compositionally biased region" description="Pro residues" evidence="5">
    <location>
        <begin position="227"/>
        <end position="236"/>
    </location>
</feature>
<dbReference type="EMBL" id="JAIZAY010000021">
    <property type="protein sequence ID" value="KAJ8022049.1"/>
    <property type="molecule type" value="Genomic_DNA"/>
</dbReference>
<dbReference type="GO" id="GO:0046983">
    <property type="term" value="F:protein dimerization activity"/>
    <property type="evidence" value="ECO:0007669"/>
    <property type="project" value="InterPro"/>
</dbReference>
<accession>A0A9Q0YK70</accession>
<dbReference type="InterPro" id="IPR003650">
    <property type="entry name" value="Orange_dom"/>
</dbReference>
<evidence type="ECO:0000259" key="7">
    <source>
        <dbReference type="PROSITE" id="PS51054"/>
    </source>
</evidence>
<feature type="domain" description="Orange" evidence="7">
    <location>
        <begin position="85"/>
        <end position="117"/>
    </location>
</feature>
<feature type="compositionally biased region" description="Polar residues" evidence="5">
    <location>
        <begin position="275"/>
        <end position="284"/>
    </location>
</feature>
<dbReference type="Proteomes" id="UP001152320">
    <property type="component" value="Chromosome 21"/>
</dbReference>
<dbReference type="PROSITE" id="PS50888">
    <property type="entry name" value="BHLH"/>
    <property type="match status" value="1"/>
</dbReference>
<feature type="compositionally biased region" description="Low complexity" evidence="5">
    <location>
        <begin position="214"/>
        <end position="226"/>
    </location>
</feature>
<feature type="compositionally biased region" description="Basic and acidic residues" evidence="5">
    <location>
        <begin position="239"/>
        <end position="265"/>
    </location>
</feature>
<dbReference type="InterPro" id="IPR011598">
    <property type="entry name" value="bHLH_dom"/>
</dbReference>
<protein>
    <submittedName>
        <fullName evidence="8">Transcription factor HES-4</fullName>
    </submittedName>
</protein>
<dbReference type="SUPFAM" id="SSF158457">
    <property type="entry name" value="Orange domain-like"/>
    <property type="match status" value="1"/>
</dbReference>
<dbReference type="InterPro" id="IPR050370">
    <property type="entry name" value="HES_HEY"/>
</dbReference>
<dbReference type="GO" id="GO:0003677">
    <property type="term" value="F:DNA binding"/>
    <property type="evidence" value="ECO:0007669"/>
    <property type="project" value="InterPro"/>
</dbReference>
<evidence type="ECO:0000313" key="8">
    <source>
        <dbReference type="EMBL" id="KAJ8022049.1"/>
    </source>
</evidence>
<keyword evidence="4" id="KW-0539">Nucleus</keyword>
<gene>
    <name evidence="8" type="ORF">HOLleu_39427</name>
</gene>
<dbReference type="AlphaFoldDB" id="A0A9Q0YK70"/>
<name>A0A9Q0YK70_HOLLE</name>
<evidence type="ECO:0000256" key="3">
    <source>
        <dbReference type="ARBA" id="ARBA00023163"/>
    </source>
</evidence>
<dbReference type="Pfam" id="PF07527">
    <property type="entry name" value="Hairy_orange"/>
    <property type="match status" value="1"/>
</dbReference>
<dbReference type="SMART" id="SM00353">
    <property type="entry name" value="HLH"/>
    <property type="match status" value="1"/>
</dbReference>
<evidence type="ECO:0000313" key="9">
    <source>
        <dbReference type="Proteomes" id="UP001152320"/>
    </source>
</evidence>
<feature type="region of interest" description="Disordered" evidence="5">
    <location>
        <begin position="214"/>
        <end position="287"/>
    </location>
</feature>
<dbReference type="Gene3D" id="4.10.280.10">
    <property type="entry name" value="Helix-loop-helix DNA-binding domain"/>
    <property type="match status" value="1"/>
</dbReference>